<reference evidence="1 2" key="1">
    <citation type="journal article" date="2022" name="DNA Res.">
        <title>Chromosomal-level genome assembly of the orchid tree Bauhinia variegata (Leguminosae; Cercidoideae) supports the allotetraploid origin hypothesis of Bauhinia.</title>
        <authorList>
            <person name="Zhong Y."/>
            <person name="Chen Y."/>
            <person name="Zheng D."/>
            <person name="Pang J."/>
            <person name="Liu Y."/>
            <person name="Luo S."/>
            <person name="Meng S."/>
            <person name="Qian L."/>
            <person name="Wei D."/>
            <person name="Dai S."/>
            <person name="Zhou R."/>
        </authorList>
    </citation>
    <scope>NUCLEOTIDE SEQUENCE [LARGE SCALE GENOMIC DNA]</scope>
    <source>
        <strain evidence="1">BV-YZ2020</strain>
    </source>
</reference>
<proteinExistence type="predicted"/>
<evidence type="ECO:0000313" key="1">
    <source>
        <dbReference type="EMBL" id="KAI4350917.1"/>
    </source>
</evidence>
<organism evidence="1 2">
    <name type="scientific">Bauhinia variegata</name>
    <name type="common">Purple orchid tree</name>
    <name type="synonym">Phanera variegata</name>
    <dbReference type="NCBI Taxonomy" id="167791"/>
    <lineage>
        <taxon>Eukaryota</taxon>
        <taxon>Viridiplantae</taxon>
        <taxon>Streptophyta</taxon>
        <taxon>Embryophyta</taxon>
        <taxon>Tracheophyta</taxon>
        <taxon>Spermatophyta</taxon>
        <taxon>Magnoliopsida</taxon>
        <taxon>eudicotyledons</taxon>
        <taxon>Gunneridae</taxon>
        <taxon>Pentapetalae</taxon>
        <taxon>rosids</taxon>
        <taxon>fabids</taxon>
        <taxon>Fabales</taxon>
        <taxon>Fabaceae</taxon>
        <taxon>Cercidoideae</taxon>
        <taxon>Cercideae</taxon>
        <taxon>Bauhiniinae</taxon>
        <taxon>Bauhinia</taxon>
    </lineage>
</organism>
<dbReference type="Proteomes" id="UP000828941">
    <property type="component" value="Chromosome 3"/>
</dbReference>
<evidence type="ECO:0000313" key="2">
    <source>
        <dbReference type="Proteomes" id="UP000828941"/>
    </source>
</evidence>
<name>A0ACB9PQU4_BAUVA</name>
<gene>
    <name evidence="1" type="ORF">L6164_005320</name>
</gene>
<sequence length="234" mass="25491">MEDYHHKRKRVADDSELDSPESKVSRVQSDSDVSSPDSELTRVNSGEACVNSDMSELARVNSDDSSLDSPGSREIQDNIILNILDDTDNVAEREQSMQGLDSVMKSFEEEIFAPAPEVVDPNIVPESGELQPNLGYLLEASDDELGLPPTVNSRDEERSGTEDAGPVFPEGIDFSGFMGFEDDMPNYESLGFGTGMFSGGDDDNNEGGFVTLDGLFDYAEPADILCRPESLQAM</sequence>
<protein>
    <submittedName>
        <fullName evidence="1">Uncharacterized protein</fullName>
    </submittedName>
</protein>
<dbReference type="EMBL" id="CM039428">
    <property type="protein sequence ID" value="KAI4350917.1"/>
    <property type="molecule type" value="Genomic_DNA"/>
</dbReference>
<keyword evidence="2" id="KW-1185">Reference proteome</keyword>
<accession>A0ACB9PQU4</accession>
<comment type="caution">
    <text evidence="1">The sequence shown here is derived from an EMBL/GenBank/DDBJ whole genome shotgun (WGS) entry which is preliminary data.</text>
</comment>